<sequence>MIANGDIGNCEISAPSRDGVRTGEDFELLQAEISKLTDIHASAVIEWPSVVSHAQSILRDDGKDLAVTVWLVIGWLQLDGLAGLARGVCVLRDLLTLHWDTLFPPPNRLRGRRNLIDWLLTKLEQDLANDRLPKLTPLPPPVLADMVSHWNEIENCWRQHDSNGPEFSRVSGLFTALPTALVCAPVDTEHTATENDGLTALVPDSGEFETLEQSTERAFRALGPLLDRCFSERPFEPFAYRLNAIAAWAFVDAAPHATNGVTHVPPPPDVVKNALAKFAESAEPFAAARLAQTQLTSAPFWLDLCRVTHHSLQRAGAAAAAQDVAAQTSYFVGRIPSLPSLKFSDGMPFADSATVAWLEAIAPHIRQNEPQDAAPDDDWARVLHEMRACAAAGRLDEALEALDRRRSYAVAKRDQFLAHLAQCELIRDFAGAGVGYALAALSAPLVQNIETHRLMQWEPALARDALALAATAEQEAFDHHERSDLLARLAMLDFSTAWRLARTRKPGVVDCTGA</sequence>
<proteinExistence type="predicted"/>
<dbReference type="NCBIfam" id="TIGR03362">
    <property type="entry name" value="VI_chp_7"/>
    <property type="match status" value="1"/>
</dbReference>
<keyword evidence="3" id="KW-1185">Reference proteome</keyword>
<dbReference type="InterPro" id="IPR010657">
    <property type="entry name" value="ImpA_N"/>
</dbReference>
<evidence type="ECO:0000259" key="1">
    <source>
        <dbReference type="Pfam" id="PF06812"/>
    </source>
</evidence>
<dbReference type="EMBL" id="CABPSM010000020">
    <property type="protein sequence ID" value="VVE52202.1"/>
    <property type="molecule type" value="Genomic_DNA"/>
</dbReference>
<dbReference type="InterPro" id="IPR017739">
    <property type="entry name" value="T6SS-assoc_VCA0119"/>
</dbReference>
<dbReference type="PANTHER" id="PTHR37024">
    <property type="entry name" value="TYPE VI SECRETION SYSTEM DUF2094 AND IMPA-RELATED DOMAIN PROTEIN"/>
    <property type="match status" value="1"/>
</dbReference>
<organism evidence="2 3">
    <name type="scientific">Pandoraea horticolens</name>
    <dbReference type="NCBI Taxonomy" id="2508298"/>
    <lineage>
        <taxon>Bacteria</taxon>
        <taxon>Pseudomonadati</taxon>
        <taxon>Pseudomonadota</taxon>
        <taxon>Betaproteobacteria</taxon>
        <taxon>Burkholderiales</taxon>
        <taxon>Burkholderiaceae</taxon>
        <taxon>Pandoraea</taxon>
    </lineage>
</organism>
<reference evidence="2 3" key="1">
    <citation type="submission" date="2019-08" db="EMBL/GenBank/DDBJ databases">
        <authorList>
            <person name="Peeters C."/>
        </authorList>
    </citation>
    <scope>NUCLEOTIDE SEQUENCE [LARGE SCALE GENOMIC DNA]</scope>
    <source>
        <strain evidence="2 3">LMG 31112</strain>
    </source>
</reference>
<gene>
    <name evidence="2" type="ORF">PHO31112_04768</name>
</gene>
<evidence type="ECO:0000313" key="3">
    <source>
        <dbReference type="Proteomes" id="UP000343317"/>
    </source>
</evidence>
<dbReference type="AlphaFoldDB" id="A0A5E4YUN4"/>
<dbReference type="Proteomes" id="UP000343317">
    <property type="component" value="Unassembled WGS sequence"/>
</dbReference>
<dbReference type="Pfam" id="PF06812">
    <property type="entry name" value="ImpA_N"/>
    <property type="match status" value="1"/>
</dbReference>
<feature type="domain" description="ImpA N-terminal" evidence="1">
    <location>
        <begin position="19"/>
        <end position="120"/>
    </location>
</feature>
<dbReference type="PANTHER" id="PTHR37024:SF3">
    <property type="entry name" value="TYPE VI SECRETION SYSTEM PROTEIN TSSA"/>
    <property type="match status" value="1"/>
</dbReference>
<protein>
    <submittedName>
        <fullName evidence="2">Type VI secretion system ImpA domain-containing protein</fullName>
    </submittedName>
</protein>
<name>A0A5E4YUN4_9BURK</name>
<accession>A0A5E4YUN4</accession>
<evidence type="ECO:0000313" key="2">
    <source>
        <dbReference type="EMBL" id="VVE52202.1"/>
    </source>
</evidence>
<dbReference type="Pfam" id="PF16989">
    <property type="entry name" value="T6SS_VasJ"/>
    <property type="match status" value="1"/>
</dbReference>